<dbReference type="PATRIC" id="fig|1227484.4.peg.1874"/>
<dbReference type="OrthoDB" id="377269at2157"/>
<evidence type="ECO:0000313" key="1">
    <source>
        <dbReference type="EMBL" id="ELZ38775.1"/>
    </source>
</evidence>
<protein>
    <submittedName>
        <fullName evidence="1">Uncharacterized protein</fullName>
    </submittedName>
</protein>
<comment type="caution">
    <text evidence="1">The sequence shown here is derived from an EMBL/GenBank/DDBJ whole genome shotgun (WGS) entry which is preliminary data.</text>
</comment>
<proteinExistence type="predicted"/>
<dbReference type="Proteomes" id="UP000011514">
    <property type="component" value="Unassembled WGS sequence"/>
</dbReference>
<dbReference type="AlphaFoldDB" id="M0DTF7"/>
<dbReference type="RefSeq" id="WP_004048512.1">
    <property type="nucleotide sequence ID" value="NZ_AOJE01000051.1"/>
</dbReference>
<gene>
    <name evidence="1" type="ORF">C471_09400</name>
</gene>
<dbReference type="EMBL" id="AOJE01000051">
    <property type="protein sequence ID" value="ELZ38775.1"/>
    <property type="molecule type" value="Genomic_DNA"/>
</dbReference>
<reference evidence="1 2" key="1">
    <citation type="journal article" date="2014" name="PLoS Genet.">
        <title>Phylogenetically driven sequencing of extremely halophilic archaea reveals strategies for static and dynamic osmo-response.</title>
        <authorList>
            <person name="Becker E.A."/>
            <person name="Seitzer P.M."/>
            <person name="Tritt A."/>
            <person name="Larsen D."/>
            <person name="Krusor M."/>
            <person name="Yao A.I."/>
            <person name="Wu D."/>
            <person name="Madern D."/>
            <person name="Eisen J.A."/>
            <person name="Darling A.E."/>
            <person name="Facciotti M.T."/>
        </authorList>
    </citation>
    <scope>NUCLEOTIDE SEQUENCE [LARGE SCALE GENOMIC DNA]</scope>
    <source>
        <strain evidence="1 2">DSM 1137</strain>
    </source>
</reference>
<name>M0DTF7_9EURY</name>
<dbReference type="STRING" id="1227484.C471_09400"/>
<sequence length="247" mass="26547">MTHRLTRVVAVGVAILMLSTVAVAPVAAAGSPFGDLWTDDDDSDETENQSLTDRLADAAETAQSWGAGVGNGLLDRVSYEASRSAPWSDPPDLEAEAAQTRATINGNSTQIVAYLNEQTDAENASVANMTVHEIRLVDERHELSEPLFLTFEYNQTAEEWTNVTATETTSATPDHEHRFTGFLATNTADEADRFVTEYVAEGQPIASDRAYNAGTLSRYAGPFGADAESTLLDDGFDGFEDKDGEGS</sequence>
<keyword evidence="2" id="KW-1185">Reference proteome</keyword>
<accession>M0DTF7</accession>
<evidence type="ECO:0000313" key="2">
    <source>
        <dbReference type="Proteomes" id="UP000011514"/>
    </source>
</evidence>
<organism evidence="1 2">
    <name type="scientific">Halorubrum saccharovorum DSM 1137</name>
    <dbReference type="NCBI Taxonomy" id="1227484"/>
    <lineage>
        <taxon>Archaea</taxon>
        <taxon>Methanobacteriati</taxon>
        <taxon>Methanobacteriota</taxon>
        <taxon>Stenosarchaea group</taxon>
        <taxon>Halobacteria</taxon>
        <taxon>Halobacteriales</taxon>
        <taxon>Haloferacaceae</taxon>
        <taxon>Halorubrum</taxon>
    </lineage>
</organism>